<feature type="region of interest" description="Disordered" evidence="2">
    <location>
        <begin position="89"/>
        <end position="158"/>
    </location>
</feature>
<reference evidence="4" key="1">
    <citation type="journal article" date="2012" name="Science">
        <title>The Paleozoic origin of enzymatic lignin decomposition reconstructed from 31 fungal genomes.</title>
        <authorList>
            <person name="Floudas D."/>
            <person name="Binder M."/>
            <person name="Riley R."/>
            <person name="Barry K."/>
            <person name="Blanchette R.A."/>
            <person name="Henrissat B."/>
            <person name="Martinez A.T."/>
            <person name="Otillar R."/>
            <person name="Spatafora J.W."/>
            <person name="Yadav J.S."/>
            <person name="Aerts A."/>
            <person name="Benoit I."/>
            <person name="Boyd A."/>
            <person name="Carlson A."/>
            <person name="Copeland A."/>
            <person name="Coutinho P.M."/>
            <person name="de Vries R.P."/>
            <person name="Ferreira P."/>
            <person name="Findley K."/>
            <person name="Foster B."/>
            <person name="Gaskell J."/>
            <person name="Glotzer D."/>
            <person name="Gorecki P."/>
            <person name="Heitman J."/>
            <person name="Hesse C."/>
            <person name="Hori C."/>
            <person name="Igarashi K."/>
            <person name="Jurgens J.A."/>
            <person name="Kallen N."/>
            <person name="Kersten P."/>
            <person name="Kohler A."/>
            <person name="Kuees U."/>
            <person name="Kumar T.K.A."/>
            <person name="Kuo A."/>
            <person name="LaButti K."/>
            <person name="Larrondo L.F."/>
            <person name="Lindquist E."/>
            <person name="Ling A."/>
            <person name="Lombard V."/>
            <person name="Lucas S."/>
            <person name="Lundell T."/>
            <person name="Martin R."/>
            <person name="McLaughlin D.J."/>
            <person name="Morgenstern I."/>
            <person name="Morin E."/>
            <person name="Murat C."/>
            <person name="Nagy L.G."/>
            <person name="Nolan M."/>
            <person name="Ohm R.A."/>
            <person name="Patyshakuliyeva A."/>
            <person name="Rokas A."/>
            <person name="Ruiz-Duenas F.J."/>
            <person name="Sabat G."/>
            <person name="Salamov A."/>
            <person name="Samejima M."/>
            <person name="Schmutz J."/>
            <person name="Slot J.C."/>
            <person name="St John F."/>
            <person name="Stenlid J."/>
            <person name="Sun H."/>
            <person name="Sun S."/>
            <person name="Syed K."/>
            <person name="Tsang A."/>
            <person name="Wiebenga A."/>
            <person name="Young D."/>
            <person name="Pisabarro A."/>
            <person name="Eastwood D.C."/>
            <person name="Martin F."/>
            <person name="Cullen D."/>
            <person name="Grigoriev I.V."/>
            <person name="Hibbett D.S."/>
        </authorList>
    </citation>
    <scope>NUCLEOTIDE SEQUENCE [LARGE SCALE GENOMIC DNA]</scope>
    <source>
        <strain evidence="4">TFB10046</strain>
    </source>
</reference>
<dbReference type="PANTHER" id="PTHR13037:SF24">
    <property type="entry name" value="POLYCOMB PROTEIN PCL-RELATED"/>
    <property type="match status" value="1"/>
</dbReference>
<feature type="compositionally biased region" description="Acidic residues" evidence="2">
    <location>
        <begin position="461"/>
        <end position="486"/>
    </location>
</feature>
<feature type="compositionally biased region" description="Low complexity" evidence="2">
    <location>
        <begin position="89"/>
        <end position="102"/>
    </location>
</feature>
<protein>
    <submittedName>
        <fullName evidence="3">Uncharacterized protein</fullName>
    </submittedName>
</protein>
<feature type="compositionally biased region" description="Pro residues" evidence="2">
    <location>
        <begin position="283"/>
        <end position="295"/>
    </location>
</feature>
<evidence type="ECO:0000256" key="1">
    <source>
        <dbReference type="ARBA" id="ARBA00022581"/>
    </source>
</evidence>
<dbReference type="KEGG" id="adl:AURDEDRAFT_128066"/>
<proteinExistence type="predicted"/>
<feature type="compositionally biased region" description="Low complexity" evidence="2">
    <location>
        <begin position="390"/>
        <end position="402"/>
    </location>
</feature>
<name>J0LJ02_AURST</name>
<feature type="compositionally biased region" description="Low complexity" evidence="2">
    <location>
        <begin position="925"/>
        <end position="934"/>
    </location>
</feature>
<organism evidence="3 4">
    <name type="scientific">Auricularia subglabra (strain TFB-10046 / SS5)</name>
    <name type="common">White-rot fungus</name>
    <name type="synonym">Auricularia delicata (strain TFB10046)</name>
    <dbReference type="NCBI Taxonomy" id="717982"/>
    <lineage>
        <taxon>Eukaryota</taxon>
        <taxon>Fungi</taxon>
        <taxon>Dikarya</taxon>
        <taxon>Basidiomycota</taxon>
        <taxon>Agaricomycotina</taxon>
        <taxon>Agaricomycetes</taxon>
        <taxon>Auriculariales</taxon>
        <taxon>Auriculariaceae</taxon>
        <taxon>Auricularia</taxon>
    </lineage>
</organism>
<feature type="region of interest" description="Disordered" evidence="2">
    <location>
        <begin position="178"/>
        <end position="432"/>
    </location>
</feature>
<dbReference type="EMBL" id="JH687810">
    <property type="protein sequence ID" value="EJD39688.1"/>
    <property type="molecule type" value="Genomic_DNA"/>
</dbReference>
<feature type="compositionally biased region" description="Basic residues" evidence="2">
    <location>
        <begin position="1042"/>
        <end position="1051"/>
    </location>
</feature>
<feature type="compositionally biased region" description="Polar residues" evidence="2">
    <location>
        <begin position="108"/>
        <end position="123"/>
    </location>
</feature>
<feature type="compositionally biased region" description="Basic and acidic residues" evidence="2">
    <location>
        <begin position="1067"/>
        <end position="1104"/>
    </location>
</feature>
<feature type="compositionally biased region" description="Pro residues" evidence="2">
    <location>
        <begin position="375"/>
        <end position="389"/>
    </location>
</feature>
<feature type="region of interest" description="Disordered" evidence="2">
    <location>
        <begin position="908"/>
        <end position="1105"/>
    </location>
</feature>
<feature type="compositionally biased region" description="Basic and acidic residues" evidence="2">
    <location>
        <begin position="994"/>
        <end position="1007"/>
    </location>
</feature>
<feature type="compositionally biased region" description="Basic and acidic residues" evidence="2">
    <location>
        <begin position="914"/>
        <end position="924"/>
    </location>
</feature>
<evidence type="ECO:0000313" key="4">
    <source>
        <dbReference type="Proteomes" id="UP000006514"/>
    </source>
</evidence>
<keyword evidence="4" id="KW-1185">Reference proteome</keyword>
<gene>
    <name evidence="3" type="ORF">AURDEDRAFT_128066</name>
</gene>
<evidence type="ECO:0000313" key="3">
    <source>
        <dbReference type="EMBL" id="EJD39688.1"/>
    </source>
</evidence>
<dbReference type="PANTHER" id="PTHR13037">
    <property type="entry name" value="FORMIN"/>
    <property type="match status" value="1"/>
</dbReference>
<dbReference type="Proteomes" id="UP000006514">
    <property type="component" value="Unassembled WGS sequence"/>
</dbReference>
<accession>J0LJ02</accession>
<feature type="compositionally biased region" description="Basic residues" evidence="2">
    <location>
        <begin position="942"/>
        <end position="955"/>
    </location>
</feature>
<feature type="compositionally biased region" description="Basic and acidic residues" evidence="2">
    <location>
        <begin position="133"/>
        <end position="145"/>
    </location>
</feature>
<feature type="region of interest" description="Disordered" evidence="2">
    <location>
        <begin position="447"/>
        <end position="507"/>
    </location>
</feature>
<dbReference type="AlphaFoldDB" id="J0LJ02"/>
<feature type="compositionally biased region" description="Pro residues" evidence="2">
    <location>
        <begin position="309"/>
        <end position="323"/>
    </location>
</feature>
<feature type="compositionally biased region" description="Basic and acidic residues" evidence="2">
    <location>
        <begin position="1020"/>
        <end position="1031"/>
    </location>
</feature>
<feature type="compositionally biased region" description="Low complexity" evidence="2">
    <location>
        <begin position="296"/>
        <end position="307"/>
    </location>
</feature>
<feature type="compositionally biased region" description="Polar residues" evidence="2">
    <location>
        <begin position="233"/>
        <end position="244"/>
    </location>
</feature>
<feature type="compositionally biased region" description="Basic residues" evidence="2">
    <location>
        <begin position="1008"/>
        <end position="1019"/>
    </location>
</feature>
<dbReference type="InParanoid" id="J0LJ02"/>
<keyword evidence="1" id="KW-0945">Host-virus interaction</keyword>
<sequence length="1126" mass="123602">MSPENTFHAIVERVGNEWYRAASIGPCTATAKDGVPEHIFSPGHYWSLLGRVWGQLTPQQCPIRLPDFPSPHSPFCPVKMARGKAAASSSSDAANAAPNTSAKGTISALKSRTSPAVQSNPNRQAAAYKAKARASERIREVKEKASAPPEDPNVNAAGPILRSAWPGYALVPVLENEQDAEAAPPQAAKPKRTKRSDEPSATSATEGKSTEHGGIVETPAKRVPLFLPDDDTPSPSAPETSLSRAASPLVGPPPHPGEKFAQQPPPPSQQQQQQHPPLEAKKPAPPPQFAPPPPQQQHQQQPTHLPQDFVPPPEDFAPPPLPQPTQQQQQHSPHEAKNPAPPSPPKQQQQQLLEAKKQQRTHRLQESAPPFEASTPPPPPQQAKNPAPPASDDAPNPLADAPQSPTEGGGPSAPARPAAPPKGKASKVLHISKEPVDTDLAASLELLTQQFLAESEREQKEEEDEQEDDDGDEGEGVQLTDDENMEDMAGPTEEGDEGRLAVPRASGKSIKVKPGRVSKANRELVVAAGQEIYDRVEDIARQIGKPVPVVLRMMNLSHSETRRPNLYNMPHENELFSAYVRRFVAAYHAEVGPLNTAQRAAYYEKLSEWCAVYDRELTKEVISRGEVYQVMLKMKVQYLEIAERNRRLYGVISFGGIACSVPGDLNGQAANCFWTSGVDLERIVTRNEVTLREVLGYVAAWSIVTSSATKSLAPDVPTDQSVQDINQQKIRKLMTPLLAAWEKAELQTTGTGVAWIAAPDQCLTLEVCVEQWPAELDIIDSYKNIVWVTEQARHAYKIFDAIQRGDPSVPRPHAVPIDTLSLSYQYSQFPDDYKQWLKTALWVNTKNEVLLVVAEVLEEREKKNPKLNDEKLALVRDIAQAAREERVSICAKWKGGAGKKAKATYAQGAPSAADENKQQKKDAATKGATAKDAGGSNATKRGTSRKASQPRKRKNASTEAASQSKSSKRRADPDDANDADESLPAAKRRKGAVRRGEDVESDHERAPAKSRRGQSKPRRVQQESEHEQHESGDEDEDEPPPAKRKSTRTRRPRNDQVDGELVSDALDNDRDRKRAQGSRAKQDESRRGGPGEMELAHANEDQHAPIRFPLCMYDRFWERWLGAGTY</sequence>
<evidence type="ECO:0000256" key="2">
    <source>
        <dbReference type="SAM" id="MobiDB-lite"/>
    </source>
</evidence>